<dbReference type="GO" id="GO:0003777">
    <property type="term" value="F:microtubule motor activity"/>
    <property type="evidence" value="ECO:0007669"/>
    <property type="project" value="InterPro"/>
</dbReference>
<evidence type="ECO:0000313" key="10">
    <source>
        <dbReference type="EMBL" id="CAD9677139.1"/>
    </source>
</evidence>
<evidence type="ECO:0000256" key="1">
    <source>
        <dbReference type="ARBA" id="ARBA00022741"/>
    </source>
</evidence>
<dbReference type="Pfam" id="PF00225">
    <property type="entry name" value="Kinesin"/>
    <property type="match status" value="1"/>
</dbReference>
<dbReference type="InterPro" id="IPR027640">
    <property type="entry name" value="Kinesin-like_fam"/>
</dbReference>
<dbReference type="GO" id="GO:0005524">
    <property type="term" value="F:ATP binding"/>
    <property type="evidence" value="ECO:0007669"/>
    <property type="project" value="UniProtKB-UniRule"/>
</dbReference>
<dbReference type="InterPro" id="IPR001752">
    <property type="entry name" value="Kinesin_motor_dom"/>
</dbReference>
<feature type="compositionally biased region" description="Basic and acidic residues" evidence="8">
    <location>
        <begin position="569"/>
        <end position="583"/>
    </location>
</feature>
<dbReference type="AlphaFoldDB" id="A0A7S2RPP3"/>
<sequence length="752" mass="84385">MDWENIRVCIRFRPVNAREQRISKRLGSVGAKDEDKKVGSPKKSRRSSTAEAGSNEDKPITEETLEDGLKLMNKEMVPWSWDARSVLPLFPITRGERSRQRAIERYGESAQSPVHGEQTEFHFDRVYGIDETTETLYNEVMQELVVSAMEGKHCSAFAFGQTSTGKTYTMQGTSERPGVIPRSVHDVFSYVNQANDREFLLRVAYLEVYNESINDLLNPTSTNLKVFEDKKQGPRIQGLEEKIVVAPEQVFALISAGESQRHIGCTDYNTQSSRSHTIFRIVIESKRKDSAGAARVATLNLVDLAGSEAAPPSQTQTRRKEGSYINKSLLTLTHIIYKLSEIAQRKLNGKTSPTPVHIPYRDSKLTRILQKSLHGNSRISIVCTATPWTGAKEETLNTLRFATRAKKVKHEAHVNEVLDDQALLLKYKQEIALLRRRLADAEKKSMQVATPPTSPQYPGESPLVNSPKLLPVSPTESVDGSGPVKTERMREQIDQAIRNLNRVILNSGLELVDAHPAFNTEHTGGDEEELLVGSEEVETPLTPTKGDRSESLDVSTPFFRRLSSFDEQIQEHQKPLEGADTRLQRSQSQSSITGPGADKPRTSRTKSVSDISDLPKQRQVSPVSSKRKSITAELRSIREQLSTLISAPPQVPKIDGTLGKIVAPRMGSDNGSEYIQTLEKRVEELEQQVRKSDLERSVSKADRSFLEKLLGEKEKTIKEWGTVIQEIETKQLALEQENARLRFLLEQREETS</sequence>
<keyword evidence="1 5" id="KW-0547">Nucleotide-binding</keyword>
<accession>A0A7S2RPP3</accession>
<dbReference type="SMART" id="SM00129">
    <property type="entry name" value="KISc"/>
    <property type="match status" value="1"/>
</dbReference>
<feature type="domain" description="Kinesin motor" evidence="9">
    <location>
        <begin position="5"/>
        <end position="408"/>
    </location>
</feature>
<evidence type="ECO:0000259" key="9">
    <source>
        <dbReference type="PROSITE" id="PS50067"/>
    </source>
</evidence>
<feature type="region of interest" description="Disordered" evidence="8">
    <location>
        <begin position="518"/>
        <end position="553"/>
    </location>
</feature>
<feature type="region of interest" description="Disordered" evidence="8">
    <location>
        <begin position="568"/>
        <end position="628"/>
    </location>
</feature>
<dbReference type="PANTHER" id="PTHR47968:SF75">
    <property type="entry name" value="CENTROMERE-ASSOCIATED PROTEIN E"/>
    <property type="match status" value="1"/>
</dbReference>
<feature type="compositionally biased region" description="Polar residues" evidence="8">
    <location>
        <begin position="584"/>
        <end position="593"/>
    </location>
</feature>
<keyword evidence="4 5" id="KW-0505">Motor protein</keyword>
<evidence type="ECO:0000256" key="8">
    <source>
        <dbReference type="SAM" id="MobiDB-lite"/>
    </source>
</evidence>
<evidence type="ECO:0000256" key="2">
    <source>
        <dbReference type="ARBA" id="ARBA00022840"/>
    </source>
</evidence>
<gene>
    <name evidence="10" type="ORF">QSP1433_LOCUS5679</name>
</gene>
<evidence type="ECO:0000256" key="5">
    <source>
        <dbReference type="PROSITE-ProRule" id="PRU00283"/>
    </source>
</evidence>
<dbReference type="InterPro" id="IPR027417">
    <property type="entry name" value="P-loop_NTPase"/>
</dbReference>
<dbReference type="GO" id="GO:0005874">
    <property type="term" value="C:microtubule"/>
    <property type="evidence" value="ECO:0007669"/>
    <property type="project" value="UniProtKB-KW"/>
</dbReference>
<feature type="region of interest" description="Disordered" evidence="8">
    <location>
        <begin position="442"/>
        <end position="486"/>
    </location>
</feature>
<feature type="compositionally biased region" description="Acidic residues" evidence="8">
    <location>
        <begin position="526"/>
        <end position="538"/>
    </location>
</feature>
<protein>
    <recommendedName>
        <fullName evidence="6">Kinesin-like protein</fullName>
    </recommendedName>
</protein>
<dbReference type="EMBL" id="HBHK01009170">
    <property type="protein sequence ID" value="CAD9677139.1"/>
    <property type="molecule type" value="Transcribed_RNA"/>
</dbReference>
<keyword evidence="3 7" id="KW-0175">Coiled coil</keyword>
<dbReference type="PROSITE" id="PS50067">
    <property type="entry name" value="KINESIN_MOTOR_2"/>
    <property type="match status" value="1"/>
</dbReference>
<dbReference type="PRINTS" id="PR00380">
    <property type="entry name" value="KINESINHEAVY"/>
</dbReference>
<dbReference type="InterPro" id="IPR019821">
    <property type="entry name" value="Kinesin_motor_CS"/>
</dbReference>
<evidence type="ECO:0000256" key="4">
    <source>
        <dbReference type="ARBA" id="ARBA00023175"/>
    </source>
</evidence>
<evidence type="ECO:0000256" key="6">
    <source>
        <dbReference type="RuleBase" id="RU000394"/>
    </source>
</evidence>
<dbReference type="PROSITE" id="PS00411">
    <property type="entry name" value="KINESIN_MOTOR_1"/>
    <property type="match status" value="1"/>
</dbReference>
<proteinExistence type="inferred from homology"/>
<name>A0A7S2RPP3_9STRA</name>
<evidence type="ECO:0000256" key="7">
    <source>
        <dbReference type="SAM" id="Coils"/>
    </source>
</evidence>
<dbReference type="Gene3D" id="3.40.850.10">
    <property type="entry name" value="Kinesin motor domain"/>
    <property type="match status" value="1"/>
</dbReference>
<reference evidence="10" key="1">
    <citation type="submission" date="2021-01" db="EMBL/GenBank/DDBJ databases">
        <authorList>
            <person name="Corre E."/>
            <person name="Pelletier E."/>
            <person name="Niang G."/>
            <person name="Scheremetjew M."/>
            <person name="Finn R."/>
            <person name="Kale V."/>
            <person name="Holt S."/>
            <person name="Cochrane G."/>
            <person name="Meng A."/>
            <person name="Brown T."/>
            <person name="Cohen L."/>
        </authorList>
    </citation>
    <scope>NUCLEOTIDE SEQUENCE</scope>
    <source>
        <strain evidence="10">NY070348D</strain>
    </source>
</reference>
<organism evidence="10">
    <name type="scientific">Mucochytrium quahogii</name>
    <dbReference type="NCBI Taxonomy" id="96639"/>
    <lineage>
        <taxon>Eukaryota</taxon>
        <taxon>Sar</taxon>
        <taxon>Stramenopiles</taxon>
        <taxon>Bigyra</taxon>
        <taxon>Labyrinthulomycetes</taxon>
        <taxon>Thraustochytrida</taxon>
        <taxon>Thraustochytriidae</taxon>
        <taxon>Mucochytrium</taxon>
    </lineage>
</organism>
<dbReference type="PANTHER" id="PTHR47968">
    <property type="entry name" value="CENTROMERE PROTEIN E"/>
    <property type="match status" value="1"/>
</dbReference>
<dbReference type="GO" id="GO:0008017">
    <property type="term" value="F:microtubule binding"/>
    <property type="evidence" value="ECO:0007669"/>
    <property type="project" value="InterPro"/>
</dbReference>
<evidence type="ECO:0000256" key="3">
    <source>
        <dbReference type="ARBA" id="ARBA00023054"/>
    </source>
</evidence>
<keyword evidence="6" id="KW-0493">Microtubule</keyword>
<dbReference type="GO" id="GO:0007018">
    <property type="term" value="P:microtubule-based movement"/>
    <property type="evidence" value="ECO:0007669"/>
    <property type="project" value="InterPro"/>
</dbReference>
<feature type="binding site" evidence="5">
    <location>
        <begin position="160"/>
        <end position="167"/>
    </location>
    <ligand>
        <name>ATP</name>
        <dbReference type="ChEBI" id="CHEBI:30616"/>
    </ligand>
</feature>
<dbReference type="SUPFAM" id="SSF52540">
    <property type="entry name" value="P-loop containing nucleoside triphosphate hydrolases"/>
    <property type="match status" value="1"/>
</dbReference>
<feature type="region of interest" description="Disordered" evidence="8">
    <location>
        <begin position="21"/>
        <end position="62"/>
    </location>
</feature>
<feature type="coiled-coil region" evidence="7">
    <location>
        <begin position="668"/>
        <end position="695"/>
    </location>
</feature>
<keyword evidence="2 5" id="KW-0067">ATP-binding</keyword>
<dbReference type="InterPro" id="IPR036961">
    <property type="entry name" value="Kinesin_motor_dom_sf"/>
</dbReference>
<comment type="similarity">
    <text evidence="5 6">Belongs to the TRAFAC class myosin-kinesin ATPase superfamily. Kinesin family.</text>
</comment>